<reference evidence="8" key="1">
    <citation type="submission" date="2020-12" db="EMBL/GenBank/DDBJ databases">
        <title>Ramlibacter sp. nov., isolated from a freshwater alga, Cryptomonas.</title>
        <authorList>
            <person name="Kim H.M."/>
            <person name="Jeon C.O."/>
        </authorList>
    </citation>
    <scope>NUCLEOTIDE SEQUENCE</scope>
    <source>
        <strain evidence="8">CrO1</strain>
    </source>
</reference>
<dbReference type="GO" id="GO:0042597">
    <property type="term" value="C:periplasmic space"/>
    <property type="evidence" value="ECO:0007669"/>
    <property type="project" value="UniProtKB-SubCell"/>
</dbReference>
<keyword evidence="3" id="KW-0677">Repeat</keyword>
<evidence type="ECO:0000256" key="3">
    <source>
        <dbReference type="ARBA" id="ARBA00022737"/>
    </source>
</evidence>
<protein>
    <recommendedName>
        <fullName evidence="5">Osmotically-inducible protein Y</fullName>
    </recommendedName>
</protein>
<dbReference type="Proteomes" id="UP000617041">
    <property type="component" value="Unassembled WGS sequence"/>
</dbReference>
<dbReference type="SMART" id="SM00749">
    <property type="entry name" value="BON"/>
    <property type="match status" value="1"/>
</dbReference>
<feature type="chain" id="PRO_5037091924" description="Osmotically-inducible protein Y" evidence="6">
    <location>
        <begin position="20"/>
        <end position="105"/>
    </location>
</feature>
<accession>A0A934Q1F9</accession>
<dbReference type="Gene3D" id="3.30.1340.30">
    <property type="match status" value="1"/>
</dbReference>
<dbReference type="AlphaFoldDB" id="A0A934Q1F9"/>
<sequence length="105" mass="10859">MNKYARALAIAALAGATLAGTGCAVVRGQETAGAYVDDTSITTAVKAKFVEDKTVDAAAIKVETLKGTVQLSGFAKSNAEKAQAEYLARNTKGVRSVKNDIAVRP</sequence>
<dbReference type="InterPro" id="IPR051686">
    <property type="entry name" value="Lipoprotein_DolP"/>
</dbReference>
<keyword evidence="9" id="KW-1185">Reference proteome</keyword>
<evidence type="ECO:0000256" key="4">
    <source>
        <dbReference type="ARBA" id="ARBA00022764"/>
    </source>
</evidence>
<dbReference type="InterPro" id="IPR014004">
    <property type="entry name" value="Transpt-assoc_nodulatn_dom_bac"/>
</dbReference>
<keyword evidence="2 6" id="KW-0732">Signal</keyword>
<dbReference type="PANTHER" id="PTHR34606">
    <property type="entry name" value="BON DOMAIN-CONTAINING PROTEIN"/>
    <property type="match status" value="1"/>
</dbReference>
<evidence type="ECO:0000256" key="5">
    <source>
        <dbReference type="ARBA" id="ARBA00070588"/>
    </source>
</evidence>
<dbReference type="RefSeq" id="WP_200789478.1">
    <property type="nucleotide sequence ID" value="NZ_JAEDAO010000001.1"/>
</dbReference>
<dbReference type="Pfam" id="PF04972">
    <property type="entry name" value="BON"/>
    <property type="match status" value="1"/>
</dbReference>
<dbReference type="PROSITE" id="PS51257">
    <property type="entry name" value="PROKAR_LIPOPROTEIN"/>
    <property type="match status" value="1"/>
</dbReference>
<comment type="caution">
    <text evidence="8">The sequence shown here is derived from an EMBL/GenBank/DDBJ whole genome shotgun (WGS) entry which is preliminary data.</text>
</comment>
<proteinExistence type="predicted"/>
<keyword evidence="4" id="KW-0574">Periplasm</keyword>
<feature type="domain" description="BON" evidence="7">
    <location>
        <begin position="37"/>
        <end position="105"/>
    </location>
</feature>
<dbReference type="PROSITE" id="PS50914">
    <property type="entry name" value="BON"/>
    <property type="match status" value="1"/>
</dbReference>
<evidence type="ECO:0000313" key="9">
    <source>
        <dbReference type="Proteomes" id="UP000617041"/>
    </source>
</evidence>
<organism evidence="8 9">
    <name type="scientific">Ramlibacter algicola</name>
    <dbReference type="NCBI Taxonomy" id="2795217"/>
    <lineage>
        <taxon>Bacteria</taxon>
        <taxon>Pseudomonadati</taxon>
        <taxon>Pseudomonadota</taxon>
        <taxon>Betaproteobacteria</taxon>
        <taxon>Burkholderiales</taxon>
        <taxon>Comamonadaceae</taxon>
        <taxon>Ramlibacter</taxon>
    </lineage>
</organism>
<gene>
    <name evidence="8" type="ORF">I8E28_17565</name>
</gene>
<feature type="signal peptide" evidence="6">
    <location>
        <begin position="1"/>
        <end position="19"/>
    </location>
</feature>
<evidence type="ECO:0000259" key="7">
    <source>
        <dbReference type="PROSITE" id="PS50914"/>
    </source>
</evidence>
<evidence type="ECO:0000256" key="1">
    <source>
        <dbReference type="ARBA" id="ARBA00004418"/>
    </source>
</evidence>
<dbReference type="PANTHER" id="PTHR34606:SF16">
    <property type="entry name" value="BON DOMAIN-CONTAINING PROTEIN"/>
    <property type="match status" value="1"/>
</dbReference>
<name>A0A934Q1F9_9BURK</name>
<evidence type="ECO:0000256" key="6">
    <source>
        <dbReference type="SAM" id="SignalP"/>
    </source>
</evidence>
<comment type="subcellular location">
    <subcellularLocation>
        <location evidence="1">Periplasm</location>
    </subcellularLocation>
</comment>
<dbReference type="FunFam" id="3.30.1340.30:FF:000001">
    <property type="entry name" value="Molecular chaperone OsmY"/>
    <property type="match status" value="1"/>
</dbReference>
<dbReference type="InterPro" id="IPR007055">
    <property type="entry name" value="BON_dom"/>
</dbReference>
<dbReference type="EMBL" id="JAEDAO010000001">
    <property type="protein sequence ID" value="MBK0394415.1"/>
    <property type="molecule type" value="Genomic_DNA"/>
</dbReference>
<evidence type="ECO:0000313" key="8">
    <source>
        <dbReference type="EMBL" id="MBK0394415.1"/>
    </source>
</evidence>
<evidence type="ECO:0000256" key="2">
    <source>
        <dbReference type="ARBA" id="ARBA00022729"/>
    </source>
</evidence>